<name>A0ABR3K2D6_9AGAR</name>
<feature type="transmembrane region" description="Helical" evidence="5">
    <location>
        <begin position="126"/>
        <end position="148"/>
    </location>
</feature>
<dbReference type="Pfam" id="PF04479">
    <property type="entry name" value="RTA1"/>
    <property type="match status" value="1"/>
</dbReference>
<comment type="caution">
    <text evidence="6">The sequence shown here is derived from an EMBL/GenBank/DDBJ whole genome shotgun (WGS) entry which is preliminary data.</text>
</comment>
<sequence>MSDSISYLVARSGSMDPDDSPYGYVPTRSTAIIFVVLFGITALLHTGQAIAHRIWWLLPTVCLGAVVEVLGWSGRLWSSFSPTLSNPFMIQITSTILAPTPFVAANFIILGLIIRRLGPGYSRISPKWYTIIFCSADVISLLVQGAGGGIASSATNEDRATANLGSKIMLAGIIFQMVMITIYSILAFEFFLRYIYGRPVRSVPEPVDDYTGATRGYADNRLVLMSAGLVLSTLCLYVRAIYRTIELADGWTGRIITTEIYFNILDGAMVLIAMYSLNVAHPGRLLRPTPSRHDVEKRVASSEQSLT</sequence>
<dbReference type="EMBL" id="JASNQZ010000001">
    <property type="protein sequence ID" value="KAL0961346.1"/>
    <property type="molecule type" value="Genomic_DNA"/>
</dbReference>
<evidence type="ECO:0000256" key="2">
    <source>
        <dbReference type="ARBA" id="ARBA00022692"/>
    </source>
</evidence>
<evidence type="ECO:0000313" key="6">
    <source>
        <dbReference type="EMBL" id="KAL0961346.1"/>
    </source>
</evidence>
<dbReference type="Proteomes" id="UP001556367">
    <property type="component" value="Unassembled WGS sequence"/>
</dbReference>
<evidence type="ECO:0000313" key="7">
    <source>
        <dbReference type="Proteomes" id="UP001556367"/>
    </source>
</evidence>
<comment type="subcellular location">
    <subcellularLocation>
        <location evidence="1">Membrane</location>
        <topology evidence="1">Multi-pass membrane protein</topology>
    </subcellularLocation>
</comment>
<gene>
    <name evidence="6" type="ORF">HGRIS_006302</name>
</gene>
<keyword evidence="2 5" id="KW-0812">Transmembrane</keyword>
<organism evidence="6 7">
    <name type="scientific">Hohenbuehelia grisea</name>
    <dbReference type="NCBI Taxonomy" id="104357"/>
    <lineage>
        <taxon>Eukaryota</taxon>
        <taxon>Fungi</taxon>
        <taxon>Dikarya</taxon>
        <taxon>Basidiomycota</taxon>
        <taxon>Agaricomycotina</taxon>
        <taxon>Agaricomycetes</taxon>
        <taxon>Agaricomycetidae</taxon>
        <taxon>Agaricales</taxon>
        <taxon>Pleurotineae</taxon>
        <taxon>Pleurotaceae</taxon>
        <taxon>Hohenbuehelia</taxon>
    </lineage>
</organism>
<dbReference type="PANTHER" id="PTHR31465">
    <property type="entry name" value="PROTEIN RTA1-RELATED"/>
    <property type="match status" value="1"/>
</dbReference>
<proteinExistence type="predicted"/>
<reference evidence="7" key="1">
    <citation type="submission" date="2024-06" db="EMBL/GenBank/DDBJ databases">
        <title>Multi-omics analyses provide insights into the biosynthesis of the anticancer antibiotic pleurotin in Hohenbuehelia grisea.</title>
        <authorList>
            <person name="Weaver J.A."/>
            <person name="Alberti F."/>
        </authorList>
    </citation>
    <scope>NUCLEOTIDE SEQUENCE [LARGE SCALE GENOMIC DNA]</scope>
    <source>
        <strain evidence="7">T-177</strain>
    </source>
</reference>
<feature type="transmembrane region" description="Helical" evidence="5">
    <location>
        <begin position="168"/>
        <end position="192"/>
    </location>
</feature>
<evidence type="ECO:0000256" key="3">
    <source>
        <dbReference type="ARBA" id="ARBA00022989"/>
    </source>
</evidence>
<dbReference type="PANTHER" id="PTHR31465:SF9">
    <property type="entry name" value="SPHINGOID LONG-CHAIN BASE TRANSPORTER RSB1"/>
    <property type="match status" value="1"/>
</dbReference>
<keyword evidence="7" id="KW-1185">Reference proteome</keyword>
<accession>A0ABR3K2D6</accession>
<feature type="transmembrane region" description="Helical" evidence="5">
    <location>
        <begin position="92"/>
        <end position="114"/>
    </location>
</feature>
<feature type="transmembrane region" description="Helical" evidence="5">
    <location>
        <begin position="222"/>
        <end position="240"/>
    </location>
</feature>
<feature type="transmembrane region" description="Helical" evidence="5">
    <location>
        <begin position="54"/>
        <end position="72"/>
    </location>
</feature>
<evidence type="ECO:0000256" key="4">
    <source>
        <dbReference type="ARBA" id="ARBA00023136"/>
    </source>
</evidence>
<evidence type="ECO:0000256" key="1">
    <source>
        <dbReference type="ARBA" id="ARBA00004141"/>
    </source>
</evidence>
<protein>
    <recommendedName>
        <fullName evidence="8">RTA1-like protein</fullName>
    </recommendedName>
</protein>
<evidence type="ECO:0008006" key="8">
    <source>
        <dbReference type="Google" id="ProtNLM"/>
    </source>
</evidence>
<keyword evidence="3 5" id="KW-1133">Transmembrane helix</keyword>
<evidence type="ECO:0000256" key="5">
    <source>
        <dbReference type="SAM" id="Phobius"/>
    </source>
</evidence>
<feature type="transmembrane region" description="Helical" evidence="5">
    <location>
        <begin position="29"/>
        <end position="47"/>
    </location>
</feature>
<feature type="transmembrane region" description="Helical" evidence="5">
    <location>
        <begin position="260"/>
        <end position="277"/>
    </location>
</feature>
<dbReference type="InterPro" id="IPR007568">
    <property type="entry name" value="RTA1"/>
</dbReference>
<keyword evidence="4 5" id="KW-0472">Membrane</keyword>